<gene>
    <name evidence="2" type="ORF">TIFTF001_038763</name>
</gene>
<feature type="region of interest" description="Disordered" evidence="1">
    <location>
        <begin position="1"/>
        <end position="20"/>
    </location>
</feature>
<dbReference type="Proteomes" id="UP001187192">
    <property type="component" value="Unassembled WGS sequence"/>
</dbReference>
<proteinExistence type="predicted"/>
<evidence type="ECO:0000313" key="3">
    <source>
        <dbReference type="Proteomes" id="UP001187192"/>
    </source>
</evidence>
<protein>
    <submittedName>
        <fullName evidence="2">Uncharacterized protein</fullName>
    </submittedName>
</protein>
<sequence length="89" mass="9302">MERKTTNAVTEEQRATKEETAKAITGGLSFKFGSPLSALTLPGTVDAVANTTDATSTAMIEDDSVVLESHSLASLKISLCVAWKTSLGV</sequence>
<evidence type="ECO:0000313" key="2">
    <source>
        <dbReference type="EMBL" id="GMN69717.1"/>
    </source>
</evidence>
<name>A0AA88E7U5_FICCA</name>
<accession>A0AA88E7U5</accession>
<evidence type="ECO:0000256" key="1">
    <source>
        <dbReference type="SAM" id="MobiDB-lite"/>
    </source>
</evidence>
<dbReference type="EMBL" id="BTGU01000915">
    <property type="protein sequence ID" value="GMN69717.1"/>
    <property type="molecule type" value="Genomic_DNA"/>
</dbReference>
<reference evidence="2" key="1">
    <citation type="submission" date="2023-07" db="EMBL/GenBank/DDBJ databases">
        <title>draft genome sequence of fig (Ficus carica).</title>
        <authorList>
            <person name="Takahashi T."/>
            <person name="Nishimura K."/>
        </authorList>
    </citation>
    <scope>NUCLEOTIDE SEQUENCE</scope>
</reference>
<organism evidence="2 3">
    <name type="scientific">Ficus carica</name>
    <name type="common">Common fig</name>
    <dbReference type="NCBI Taxonomy" id="3494"/>
    <lineage>
        <taxon>Eukaryota</taxon>
        <taxon>Viridiplantae</taxon>
        <taxon>Streptophyta</taxon>
        <taxon>Embryophyta</taxon>
        <taxon>Tracheophyta</taxon>
        <taxon>Spermatophyta</taxon>
        <taxon>Magnoliopsida</taxon>
        <taxon>eudicotyledons</taxon>
        <taxon>Gunneridae</taxon>
        <taxon>Pentapetalae</taxon>
        <taxon>rosids</taxon>
        <taxon>fabids</taxon>
        <taxon>Rosales</taxon>
        <taxon>Moraceae</taxon>
        <taxon>Ficeae</taxon>
        <taxon>Ficus</taxon>
    </lineage>
</organism>
<comment type="caution">
    <text evidence="2">The sequence shown here is derived from an EMBL/GenBank/DDBJ whole genome shotgun (WGS) entry which is preliminary data.</text>
</comment>
<keyword evidence="3" id="KW-1185">Reference proteome</keyword>
<dbReference type="AlphaFoldDB" id="A0AA88E7U5"/>